<dbReference type="AlphaFoldDB" id="A0A1X2IXQ6"/>
<proteinExistence type="predicted"/>
<dbReference type="Proteomes" id="UP000193560">
    <property type="component" value="Unassembled WGS sequence"/>
</dbReference>
<protein>
    <recommendedName>
        <fullName evidence="3">Retrotransposon gag domain-containing protein</fullName>
    </recommendedName>
</protein>
<comment type="caution">
    <text evidence="1">The sequence shown here is derived from an EMBL/GenBank/DDBJ whole genome shotgun (WGS) entry which is preliminary data.</text>
</comment>
<evidence type="ECO:0008006" key="3">
    <source>
        <dbReference type="Google" id="ProtNLM"/>
    </source>
</evidence>
<gene>
    <name evidence="1" type="ORF">BCR42DRAFT_404357</name>
</gene>
<dbReference type="EMBL" id="MCGE01000003">
    <property type="protein sequence ID" value="ORZ23251.1"/>
    <property type="molecule type" value="Genomic_DNA"/>
</dbReference>
<keyword evidence="2" id="KW-1185">Reference proteome</keyword>
<reference evidence="1 2" key="1">
    <citation type="submission" date="2016-07" db="EMBL/GenBank/DDBJ databases">
        <title>Pervasive Adenine N6-methylation of Active Genes in Fungi.</title>
        <authorList>
            <consortium name="DOE Joint Genome Institute"/>
            <person name="Mondo S.J."/>
            <person name="Dannebaum R.O."/>
            <person name="Kuo R.C."/>
            <person name="Labutti K."/>
            <person name="Haridas S."/>
            <person name="Kuo A."/>
            <person name="Salamov A."/>
            <person name="Ahrendt S.R."/>
            <person name="Lipzen A."/>
            <person name="Sullivan W."/>
            <person name="Andreopoulos W.B."/>
            <person name="Clum A."/>
            <person name="Lindquist E."/>
            <person name="Daum C."/>
            <person name="Ramamoorthy G.K."/>
            <person name="Gryganskyi A."/>
            <person name="Culley D."/>
            <person name="Magnuson J.K."/>
            <person name="James T.Y."/>
            <person name="O'Malley M.A."/>
            <person name="Stajich J.E."/>
            <person name="Spatafora J.W."/>
            <person name="Visel A."/>
            <person name="Grigoriev I.V."/>
        </authorList>
    </citation>
    <scope>NUCLEOTIDE SEQUENCE [LARGE SCALE GENOMIC DNA]</scope>
    <source>
        <strain evidence="1 2">NRRL 1336</strain>
    </source>
</reference>
<sequence length="54" mass="6318">MNRIRKGATLDDEQALLVAGSHLRGSAEQWWAIYEDSVETWDKFQLMFKQKYVG</sequence>
<evidence type="ECO:0000313" key="2">
    <source>
        <dbReference type="Proteomes" id="UP000193560"/>
    </source>
</evidence>
<name>A0A1X2IXQ6_9FUNG</name>
<organism evidence="1 2">
    <name type="scientific">Absidia repens</name>
    <dbReference type="NCBI Taxonomy" id="90262"/>
    <lineage>
        <taxon>Eukaryota</taxon>
        <taxon>Fungi</taxon>
        <taxon>Fungi incertae sedis</taxon>
        <taxon>Mucoromycota</taxon>
        <taxon>Mucoromycotina</taxon>
        <taxon>Mucoromycetes</taxon>
        <taxon>Mucorales</taxon>
        <taxon>Cunninghamellaceae</taxon>
        <taxon>Absidia</taxon>
    </lineage>
</organism>
<dbReference type="OrthoDB" id="2286466at2759"/>
<evidence type="ECO:0000313" key="1">
    <source>
        <dbReference type="EMBL" id="ORZ23251.1"/>
    </source>
</evidence>
<accession>A0A1X2IXQ6</accession>